<dbReference type="GO" id="GO:0000160">
    <property type="term" value="P:phosphorelay signal transduction system"/>
    <property type="evidence" value="ECO:0007669"/>
    <property type="project" value="InterPro"/>
</dbReference>
<feature type="domain" description="Response regulatory" evidence="8">
    <location>
        <begin position="3"/>
        <end position="118"/>
    </location>
</feature>
<dbReference type="InterPro" id="IPR016032">
    <property type="entry name" value="Sig_transdc_resp-reg_C-effctor"/>
</dbReference>
<dbReference type="PANTHER" id="PTHR43214:SF1">
    <property type="entry name" value="TRANSCRIPTIONAL REGULATORY PROTEIN COMA"/>
    <property type="match status" value="1"/>
</dbReference>
<gene>
    <name evidence="9" type="ORF">BN000_00786</name>
</gene>
<reference evidence="10" key="1">
    <citation type="submission" date="2015-05" db="EMBL/GenBank/DDBJ databases">
        <authorList>
            <person name="Urmite Genomes"/>
        </authorList>
    </citation>
    <scope>NUCLEOTIDE SEQUENCE [LARGE SCALE GENOMIC DNA]</scope>
    <source>
        <strain evidence="10">LF1</strain>
    </source>
</reference>
<evidence type="ECO:0000313" key="10">
    <source>
        <dbReference type="Proteomes" id="UP000199087"/>
    </source>
</evidence>
<evidence type="ECO:0000313" key="9">
    <source>
        <dbReference type="EMBL" id="CRK80895.1"/>
    </source>
</evidence>
<evidence type="ECO:0000256" key="3">
    <source>
        <dbReference type="ARBA" id="ARBA00023015"/>
    </source>
</evidence>
<proteinExistence type="predicted"/>
<keyword evidence="2 6" id="KW-0597">Phosphoprotein</keyword>
<keyword evidence="4" id="KW-0238">DNA-binding</keyword>
<feature type="modified residue" description="4-aspartylphosphate" evidence="6">
    <location>
        <position position="53"/>
    </location>
</feature>
<dbReference type="InterPro" id="IPR001789">
    <property type="entry name" value="Sig_transdc_resp-reg_receiver"/>
</dbReference>
<organism evidence="9 10">
    <name type="scientific">Neobacillus massiliamazoniensis</name>
    <dbReference type="NCBI Taxonomy" id="1499688"/>
    <lineage>
        <taxon>Bacteria</taxon>
        <taxon>Bacillati</taxon>
        <taxon>Bacillota</taxon>
        <taxon>Bacilli</taxon>
        <taxon>Bacillales</taxon>
        <taxon>Bacillaceae</taxon>
        <taxon>Neobacillus</taxon>
    </lineage>
</organism>
<evidence type="ECO:0000256" key="1">
    <source>
        <dbReference type="ARBA" id="ARBA00004496"/>
    </source>
</evidence>
<evidence type="ECO:0000256" key="5">
    <source>
        <dbReference type="ARBA" id="ARBA00023163"/>
    </source>
</evidence>
<dbReference type="PROSITE" id="PS00622">
    <property type="entry name" value="HTH_LUXR_1"/>
    <property type="match status" value="1"/>
</dbReference>
<sequence length="213" mass="24384">MIQILLVDDHPLVGEGTKLIINHEFDMEAHFESSGLKALERLKTQSFDVMLFDLHMPEQDGFELTKKVLEIDPNAKILIFTEYEMFPNLDLFMESGAVGFISKAATKDQLIRAIRCALNQEIVIPISFLQEIYHRTVHSSQREIAKESISLSEKEKKIIQELVKGKTNKEISQELFMGQRSLEYSLTSIFHKLGVQTRIEAVVKVKEIGLLDH</sequence>
<dbReference type="InterPro" id="IPR039420">
    <property type="entry name" value="WalR-like"/>
</dbReference>
<evidence type="ECO:0000256" key="6">
    <source>
        <dbReference type="PROSITE-ProRule" id="PRU00169"/>
    </source>
</evidence>
<comment type="subcellular location">
    <subcellularLocation>
        <location evidence="1">Cytoplasm</location>
    </subcellularLocation>
</comment>
<protein>
    <submittedName>
        <fullName evidence="9">Two component LuxR family transcriptional regulator</fullName>
    </submittedName>
</protein>
<dbReference type="PROSITE" id="PS50110">
    <property type="entry name" value="RESPONSE_REGULATORY"/>
    <property type="match status" value="1"/>
</dbReference>
<dbReference type="GO" id="GO:0005737">
    <property type="term" value="C:cytoplasm"/>
    <property type="evidence" value="ECO:0007669"/>
    <property type="project" value="UniProtKB-SubCell"/>
</dbReference>
<dbReference type="Pfam" id="PF00072">
    <property type="entry name" value="Response_reg"/>
    <property type="match status" value="1"/>
</dbReference>
<dbReference type="RefSeq" id="WP_090631085.1">
    <property type="nucleotide sequence ID" value="NZ_CVRB01000001.1"/>
</dbReference>
<dbReference type="Pfam" id="PF00196">
    <property type="entry name" value="GerE"/>
    <property type="match status" value="1"/>
</dbReference>
<name>A0A0U1NSF7_9BACI</name>
<dbReference type="STRING" id="1499688.BN000_00786"/>
<dbReference type="InterPro" id="IPR000792">
    <property type="entry name" value="Tscrpt_reg_LuxR_C"/>
</dbReference>
<evidence type="ECO:0000256" key="2">
    <source>
        <dbReference type="ARBA" id="ARBA00022553"/>
    </source>
</evidence>
<dbReference type="InterPro" id="IPR011006">
    <property type="entry name" value="CheY-like_superfamily"/>
</dbReference>
<dbReference type="SUPFAM" id="SSF52172">
    <property type="entry name" value="CheY-like"/>
    <property type="match status" value="1"/>
</dbReference>
<evidence type="ECO:0000259" key="7">
    <source>
        <dbReference type="PROSITE" id="PS50043"/>
    </source>
</evidence>
<dbReference type="OrthoDB" id="118459at2"/>
<dbReference type="GO" id="GO:0003677">
    <property type="term" value="F:DNA binding"/>
    <property type="evidence" value="ECO:0007669"/>
    <property type="project" value="UniProtKB-KW"/>
</dbReference>
<evidence type="ECO:0000256" key="4">
    <source>
        <dbReference type="ARBA" id="ARBA00023125"/>
    </source>
</evidence>
<dbReference type="GO" id="GO:0006355">
    <property type="term" value="P:regulation of DNA-templated transcription"/>
    <property type="evidence" value="ECO:0007669"/>
    <property type="project" value="InterPro"/>
</dbReference>
<evidence type="ECO:0000259" key="8">
    <source>
        <dbReference type="PROSITE" id="PS50110"/>
    </source>
</evidence>
<dbReference type="SMART" id="SM00448">
    <property type="entry name" value="REC"/>
    <property type="match status" value="1"/>
</dbReference>
<dbReference type="PRINTS" id="PR00038">
    <property type="entry name" value="HTHLUXR"/>
</dbReference>
<accession>A0A0U1NSF7</accession>
<dbReference type="CDD" id="cd06170">
    <property type="entry name" value="LuxR_C_like"/>
    <property type="match status" value="1"/>
</dbReference>
<dbReference type="Gene3D" id="3.40.50.2300">
    <property type="match status" value="1"/>
</dbReference>
<dbReference type="EMBL" id="CVRB01000001">
    <property type="protein sequence ID" value="CRK80895.1"/>
    <property type="molecule type" value="Genomic_DNA"/>
</dbReference>
<dbReference type="CDD" id="cd17535">
    <property type="entry name" value="REC_NarL-like"/>
    <property type="match status" value="1"/>
</dbReference>
<dbReference type="AlphaFoldDB" id="A0A0U1NSF7"/>
<keyword evidence="3" id="KW-0805">Transcription regulation</keyword>
<dbReference type="PROSITE" id="PS50043">
    <property type="entry name" value="HTH_LUXR_2"/>
    <property type="match status" value="1"/>
</dbReference>
<dbReference type="SMART" id="SM00421">
    <property type="entry name" value="HTH_LUXR"/>
    <property type="match status" value="1"/>
</dbReference>
<keyword evidence="10" id="KW-1185">Reference proteome</keyword>
<feature type="domain" description="HTH luxR-type" evidence="7">
    <location>
        <begin position="144"/>
        <end position="209"/>
    </location>
</feature>
<dbReference type="Proteomes" id="UP000199087">
    <property type="component" value="Unassembled WGS sequence"/>
</dbReference>
<dbReference type="SUPFAM" id="SSF46894">
    <property type="entry name" value="C-terminal effector domain of the bipartite response regulators"/>
    <property type="match status" value="1"/>
</dbReference>
<keyword evidence="5" id="KW-0804">Transcription</keyword>
<dbReference type="InterPro" id="IPR058245">
    <property type="entry name" value="NreC/VraR/RcsB-like_REC"/>
</dbReference>
<dbReference type="PANTHER" id="PTHR43214">
    <property type="entry name" value="TWO-COMPONENT RESPONSE REGULATOR"/>
    <property type="match status" value="1"/>
</dbReference>